<dbReference type="InterPro" id="IPR029058">
    <property type="entry name" value="AB_hydrolase_fold"/>
</dbReference>
<proteinExistence type="inferred from homology"/>
<evidence type="ECO:0000256" key="1">
    <source>
        <dbReference type="ARBA" id="ARBA00022801"/>
    </source>
</evidence>
<dbReference type="GO" id="GO:0016787">
    <property type="term" value="F:hydrolase activity"/>
    <property type="evidence" value="ECO:0007669"/>
    <property type="project" value="UniProtKB-KW"/>
</dbReference>
<evidence type="ECO:0000256" key="2">
    <source>
        <dbReference type="ARBA" id="ARBA00038334"/>
    </source>
</evidence>
<dbReference type="PANTHER" id="PTHR43329">
    <property type="entry name" value="EPOXIDE HYDROLASE"/>
    <property type="match status" value="1"/>
</dbReference>
<evidence type="ECO:0000259" key="3">
    <source>
        <dbReference type="Pfam" id="PF00561"/>
    </source>
</evidence>
<name>A0AAV8TNL3_9ROSI</name>
<protein>
    <recommendedName>
        <fullName evidence="3">AB hydrolase-1 domain-containing protein</fullName>
    </recommendedName>
</protein>
<dbReference type="Proteomes" id="UP001159364">
    <property type="component" value="Linkage Group LG04"/>
</dbReference>
<dbReference type="EMBL" id="JAIWQS010000004">
    <property type="protein sequence ID" value="KAJ8768516.1"/>
    <property type="molecule type" value="Genomic_DNA"/>
</dbReference>
<dbReference type="SUPFAM" id="SSF53474">
    <property type="entry name" value="alpha/beta-Hydrolases"/>
    <property type="match status" value="1"/>
</dbReference>
<feature type="domain" description="AB hydrolase-1" evidence="3">
    <location>
        <begin position="4"/>
        <end position="251"/>
    </location>
</feature>
<gene>
    <name evidence="4" type="ORF">K2173_022611</name>
</gene>
<dbReference type="PRINTS" id="PR00412">
    <property type="entry name" value="EPOXHYDRLASE"/>
</dbReference>
<dbReference type="InterPro" id="IPR000073">
    <property type="entry name" value="AB_hydrolase_1"/>
</dbReference>
<dbReference type="Pfam" id="PF00561">
    <property type="entry name" value="Abhydrolase_1"/>
    <property type="match status" value="1"/>
</dbReference>
<dbReference type="InterPro" id="IPR000639">
    <property type="entry name" value="Epox_hydrolase-like"/>
</dbReference>
<reference evidence="4 5" key="1">
    <citation type="submission" date="2021-09" db="EMBL/GenBank/DDBJ databases">
        <title>Genomic insights and catalytic innovation underlie evolution of tropane alkaloids biosynthesis.</title>
        <authorList>
            <person name="Wang Y.-J."/>
            <person name="Tian T."/>
            <person name="Huang J.-P."/>
            <person name="Huang S.-X."/>
        </authorList>
    </citation>
    <scope>NUCLEOTIDE SEQUENCE [LARGE SCALE GENOMIC DNA]</scope>
    <source>
        <strain evidence="4">KIB-2018</strain>
        <tissue evidence="4">Leaf</tissue>
    </source>
</reference>
<comment type="caution">
    <text evidence="4">The sequence shown here is derived from an EMBL/GenBank/DDBJ whole genome shotgun (WGS) entry which is preliminary data.</text>
</comment>
<dbReference type="AlphaFoldDB" id="A0AAV8TNL3"/>
<dbReference type="Gene3D" id="3.40.50.1820">
    <property type="entry name" value="alpha/beta hydrolase"/>
    <property type="match status" value="1"/>
</dbReference>
<keyword evidence="5" id="KW-1185">Reference proteome</keyword>
<evidence type="ECO:0000313" key="5">
    <source>
        <dbReference type="Proteomes" id="UP001159364"/>
    </source>
</evidence>
<comment type="similarity">
    <text evidence="2">Belongs to the AB hydrolase superfamily. Epoxide hydrolase family.</text>
</comment>
<evidence type="ECO:0000313" key="4">
    <source>
        <dbReference type="EMBL" id="KAJ8768516.1"/>
    </source>
</evidence>
<sequence length="270" mass="29884">MVAVANAGYKAIAIDYRGYGLSEQPAEPEKGKFMDLVDDVVALLDTLGISKVFLVGKDFGAVPVNLLAVLHPNRVSGVVTLGAPFMLPGPNAVPAQYLPKGFYITRWLEPGRAEADFGRFDVKTVIKNIYTLFSSSELPAATRDDEEIMDLVDPSTPLPSWFSEEDLNAYASLYQNSGFTFALQVPYRSLGIDLGIENPQVTAPALLVMGEKDYILKFPGIEDYIRSGQVNYFVPNLETVFVEEGNHFIHEKLPQQTNELILKFLAKHHN</sequence>
<keyword evidence="1" id="KW-0378">Hydrolase</keyword>
<organism evidence="4 5">
    <name type="scientific">Erythroxylum novogranatense</name>
    <dbReference type="NCBI Taxonomy" id="1862640"/>
    <lineage>
        <taxon>Eukaryota</taxon>
        <taxon>Viridiplantae</taxon>
        <taxon>Streptophyta</taxon>
        <taxon>Embryophyta</taxon>
        <taxon>Tracheophyta</taxon>
        <taxon>Spermatophyta</taxon>
        <taxon>Magnoliopsida</taxon>
        <taxon>eudicotyledons</taxon>
        <taxon>Gunneridae</taxon>
        <taxon>Pentapetalae</taxon>
        <taxon>rosids</taxon>
        <taxon>fabids</taxon>
        <taxon>Malpighiales</taxon>
        <taxon>Erythroxylaceae</taxon>
        <taxon>Erythroxylum</taxon>
    </lineage>
</organism>
<accession>A0AAV8TNL3</accession>